<gene>
    <name evidence="2" type="ORF">PENSUB_4125</name>
</gene>
<keyword evidence="1" id="KW-0472">Membrane</keyword>
<comment type="caution">
    <text evidence="2">The sequence shown here is derived from an EMBL/GenBank/DDBJ whole genome shotgun (WGS) entry which is preliminary data.</text>
</comment>
<dbReference type="Proteomes" id="UP000186955">
    <property type="component" value="Unassembled WGS sequence"/>
</dbReference>
<evidence type="ECO:0000256" key="1">
    <source>
        <dbReference type="SAM" id="Phobius"/>
    </source>
</evidence>
<dbReference type="AlphaFoldDB" id="A0A1Q5UDA1"/>
<evidence type="ECO:0000313" key="3">
    <source>
        <dbReference type="Proteomes" id="UP000186955"/>
    </source>
</evidence>
<sequence length="594" mass="64564">MHVELRSKQCNPDDENGLLFGLPTTAQEDNHPKKRCECADTSGERLGFSIMFLLLLIPLALSILLLYSDTHNCLFPENMYNLVNQYRSSVQTAVQIVSATLAAIEVFAICRLINLATRIRFKRAPVSLDMLGFWSALSIPAADWNLPIWMIIMTVLVANLHTVLTAVWTGALTPVNTLSTQNTIIQVPHWSNISLIKEYPSQIDRTGPSVRNSKGYFTYSVGMGLLGSLLGSANSASSLDGGFRNHNKLDNTRFQYHGRSYGAGSSIGLTDQSALNIRHAINYTYSETALAPSVSCIYNSSSRYAIDQEGSSNVYPAKGYLPDSASGSGEYTDYVGFGTDAIVALAVSRDPDAVRCDFYYHTIQYHCQCQRAKITVHKMTAPGPSGPTITDLDPYGNITHVVMRQLALISADQTSFYRSTVGDVFNASIGDYGTLIKNNTSTTKSISQSEVNLEGAENTVISLVDDMLVAYASAQLVVGGLTVPARAFVNAEAIRAGSPGYIITSAVIIIVIVILVTVEAVRMRGWRALPAFDYTDARMLVVGASRGGHGIADHVGRERDKDWGSVPIMLSGGALQEHRLIPVGTLYQEVPDSH</sequence>
<feature type="transmembrane region" description="Helical" evidence="1">
    <location>
        <begin position="50"/>
        <end position="68"/>
    </location>
</feature>
<dbReference type="EMBL" id="MNBE01000337">
    <property type="protein sequence ID" value="OKP10443.1"/>
    <property type="molecule type" value="Genomic_DNA"/>
</dbReference>
<keyword evidence="1" id="KW-0812">Transmembrane</keyword>
<reference evidence="2 3" key="1">
    <citation type="submission" date="2016-10" db="EMBL/GenBank/DDBJ databases">
        <title>Genome sequence of the ascomycete fungus Penicillium subrubescens.</title>
        <authorList>
            <person name="De Vries R.P."/>
            <person name="Peng M."/>
            <person name="Dilokpimol A."/>
            <person name="Hilden K."/>
            <person name="Makela M.R."/>
            <person name="Grigoriev I."/>
            <person name="Riley R."/>
            <person name="Granchi Z."/>
        </authorList>
    </citation>
    <scope>NUCLEOTIDE SEQUENCE [LARGE SCALE GENOMIC DNA]</scope>
    <source>
        <strain evidence="2 3">CBS 132785</strain>
    </source>
</reference>
<organism evidence="2 3">
    <name type="scientific">Penicillium subrubescens</name>
    <dbReference type="NCBI Taxonomy" id="1316194"/>
    <lineage>
        <taxon>Eukaryota</taxon>
        <taxon>Fungi</taxon>
        <taxon>Dikarya</taxon>
        <taxon>Ascomycota</taxon>
        <taxon>Pezizomycotina</taxon>
        <taxon>Eurotiomycetes</taxon>
        <taxon>Eurotiomycetidae</taxon>
        <taxon>Eurotiales</taxon>
        <taxon>Aspergillaceae</taxon>
        <taxon>Penicillium</taxon>
    </lineage>
</organism>
<feature type="transmembrane region" description="Helical" evidence="1">
    <location>
        <begin position="148"/>
        <end position="171"/>
    </location>
</feature>
<accession>A0A1Q5UDA1</accession>
<keyword evidence="3" id="KW-1185">Reference proteome</keyword>
<evidence type="ECO:0000313" key="2">
    <source>
        <dbReference type="EMBL" id="OKP10443.1"/>
    </source>
</evidence>
<keyword evidence="1" id="KW-1133">Transmembrane helix</keyword>
<feature type="transmembrane region" description="Helical" evidence="1">
    <location>
        <begin position="88"/>
        <end position="112"/>
    </location>
</feature>
<protein>
    <submittedName>
        <fullName evidence="2">Uncharacterized protein</fullName>
    </submittedName>
</protein>
<name>A0A1Q5UDA1_9EURO</name>
<proteinExistence type="predicted"/>
<dbReference type="STRING" id="1316194.A0A1Q5UDA1"/>
<feature type="transmembrane region" description="Helical" evidence="1">
    <location>
        <begin position="501"/>
        <end position="521"/>
    </location>
</feature>